<dbReference type="InterPro" id="IPR022837">
    <property type="entry name" value="MsrQ-like"/>
</dbReference>
<sequence>MQPSKQAWGLIKLAVFIVCLTPFLLLCLDTWQDNLGANPIEALHIRLGDWALRFLCLNLFLSPYKHLTGQHWVNRFRRMLGLYCFFYAFMHLLVYIVLDLSLSSQALLDEIRESPYILFGLITFVLLLPMAMTSSKNMQRRLGKNWKRLHSLIYPAAITAVLHYILLVKSDLNEPLIYADIVLILLAYRLIRHIKKQRIMVKTS</sequence>
<evidence type="ECO:0000259" key="9">
    <source>
        <dbReference type="Pfam" id="PF01794"/>
    </source>
</evidence>
<dbReference type="HAMAP" id="MF_01207">
    <property type="entry name" value="MsrQ"/>
    <property type="match status" value="1"/>
</dbReference>
<dbReference type="GO" id="GO:0046872">
    <property type="term" value="F:metal ion binding"/>
    <property type="evidence" value="ECO:0007669"/>
    <property type="project" value="UniProtKB-KW"/>
</dbReference>
<dbReference type="AlphaFoldDB" id="A0AAU7NV39"/>
<keyword evidence="8" id="KW-1003">Cell membrane</keyword>
<dbReference type="KEGG" id="mech:Q9L42_001935"/>
<comment type="similarity">
    <text evidence="8">Belongs to the MsrQ family.</text>
</comment>
<proteinExistence type="inferred from homology"/>
<feature type="transmembrane region" description="Helical" evidence="8">
    <location>
        <begin position="175"/>
        <end position="191"/>
    </location>
</feature>
<keyword evidence="5 8" id="KW-1133">Transmembrane helix</keyword>
<comment type="function">
    <text evidence="8">Part of the MsrPQ system that repairs oxidized periplasmic proteins containing methionine sulfoxide residues (Met-O), using respiratory chain electrons. Thus protects these proteins from oxidative-stress damage caused by reactive species of oxygen and chlorine generated by the host defense mechanisms. MsrPQ is essential for the maintenance of envelope integrity under bleach stress, rescuing a wide series of structurally unrelated periplasmic proteins from methionine oxidation. MsrQ provides electrons for reduction to the reductase catalytic subunit MsrP, using the quinone pool of the respiratory chain.</text>
</comment>
<evidence type="ECO:0000256" key="8">
    <source>
        <dbReference type="HAMAP-Rule" id="MF_01207"/>
    </source>
</evidence>
<evidence type="ECO:0000256" key="6">
    <source>
        <dbReference type="ARBA" id="ARBA00023004"/>
    </source>
</evidence>
<comment type="caution">
    <text evidence="8">Lacks conserved residue(s) required for the propagation of feature annotation.</text>
</comment>
<comment type="subcellular location">
    <subcellularLocation>
        <location evidence="8">Cell membrane</location>
        <topology evidence="8">Multi-pass membrane protein</topology>
    </subcellularLocation>
    <subcellularLocation>
        <location evidence="1">Membrane</location>
        <topology evidence="1">Multi-pass membrane protein</topology>
    </subcellularLocation>
</comment>
<evidence type="ECO:0000256" key="2">
    <source>
        <dbReference type="ARBA" id="ARBA00022448"/>
    </source>
</evidence>
<keyword evidence="8" id="KW-0479">Metal-binding</keyword>
<protein>
    <recommendedName>
        <fullName evidence="8">Protein-methionine-sulfoxide reductase heme-binding subunit MsrQ</fullName>
    </recommendedName>
    <alternativeName>
        <fullName evidence="8">Flavocytochrome MsrQ</fullName>
    </alternativeName>
</protein>
<comment type="cofactor">
    <cofactor evidence="8">
        <name>heme b</name>
        <dbReference type="ChEBI" id="CHEBI:60344"/>
    </cofactor>
    <text evidence="8">Binds 1 heme b (iron(II)-protoporphyrin IX) group per subunit.</text>
</comment>
<name>A0AAU7NV39_9GAMM</name>
<dbReference type="GO" id="GO:0016679">
    <property type="term" value="F:oxidoreductase activity, acting on diphenols and related substances as donors"/>
    <property type="evidence" value="ECO:0007669"/>
    <property type="project" value="TreeGrafter"/>
</dbReference>
<dbReference type="Pfam" id="PF01794">
    <property type="entry name" value="Ferric_reduct"/>
    <property type="match status" value="1"/>
</dbReference>
<gene>
    <name evidence="8" type="primary">msrQ</name>
    <name evidence="10" type="ORF">Q9L42_001935</name>
</gene>
<accession>A0AAU7NV39</accession>
<evidence type="ECO:0000256" key="7">
    <source>
        <dbReference type="ARBA" id="ARBA00023136"/>
    </source>
</evidence>
<keyword evidence="2 8" id="KW-0813">Transport</keyword>
<dbReference type="InterPro" id="IPR013130">
    <property type="entry name" value="Fe3_Rdtase_TM_dom"/>
</dbReference>
<reference evidence="10 11" key="1">
    <citation type="journal article" date="2024" name="Microbiology">
        <title>Methylomarinum rosea sp. nov., a novel halophilic methanotrophic bacterium from the hypersaline Lake Elton.</title>
        <authorList>
            <person name="Suleimanov R.Z."/>
            <person name="Oshkin I.Y."/>
            <person name="Danilova O.V."/>
            <person name="Suzina N.E."/>
            <person name="Dedysh S.N."/>
        </authorList>
    </citation>
    <scope>NUCLEOTIDE SEQUENCE [LARGE SCALE GENOMIC DNA]</scope>
    <source>
        <strain evidence="10 11">Ch1-1</strain>
    </source>
</reference>
<dbReference type="PANTHER" id="PTHR36964:SF1">
    <property type="entry name" value="PROTEIN-METHIONINE-SULFOXIDE REDUCTASE HEME-BINDING SUBUNIT MSRQ"/>
    <property type="match status" value="1"/>
</dbReference>
<organism evidence="10 11">
    <name type="scientific">Methylomarinum roseum</name>
    <dbReference type="NCBI Taxonomy" id="3067653"/>
    <lineage>
        <taxon>Bacteria</taxon>
        <taxon>Pseudomonadati</taxon>
        <taxon>Pseudomonadota</taxon>
        <taxon>Gammaproteobacteria</taxon>
        <taxon>Methylococcales</taxon>
        <taxon>Methylococcaceae</taxon>
        <taxon>Methylomarinum</taxon>
    </lineage>
</organism>
<keyword evidence="11" id="KW-1185">Reference proteome</keyword>
<dbReference type="Proteomes" id="UP001225378">
    <property type="component" value="Chromosome"/>
</dbReference>
<keyword evidence="6 8" id="KW-0408">Iron</keyword>
<keyword evidence="8" id="KW-0249">Electron transport</keyword>
<comment type="cofactor">
    <cofactor evidence="8">
        <name>FMN</name>
        <dbReference type="ChEBI" id="CHEBI:58210"/>
    </cofactor>
    <text evidence="8">Binds 1 FMN per subunit.</text>
</comment>
<dbReference type="GO" id="GO:0005886">
    <property type="term" value="C:plasma membrane"/>
    <property type="evidence" value="ECO:0007669"/>
    <property type="project" value="UniProtKB-SubCell"/>
</dbReference>
<keyword evidence="8" id="KW-0285">Flavoprotein</keyword>
<evidence type="ECO:0000256" key="5">
    <source>
        <dbReference type="ARBA" id="ARBA00022989"/>
    </source>
</evidence>
<comment type="subunit">
    <text evidence="8">Heterodimer of a catalytic subunit (MsrP) and a heme-binding subunit (MsrQ).</text>
</comment>
<feature type="transmembrane region" description="Helical" evidence="8">
    <location>
        <begin position="82"/>
        <end position="102"/>
    </location>
</feature>
<dbReference type="RefSeq" id="WP_305910108.1">
    <property type="nucleotide sequence ID" value="NZ_CP157743.1"/>
</dbReference>
<dbReference type="EMBL" id="CP157743">
    <property type="protein sequence ID" value="XBS20905.1"/>
    <property type="molecule type" value="Genomic_DNA"/>
</dbReference>
<keyword evidence="4 8" id="KW-0812">Transmembrane</keyword>
<feature type="transmembrane region" description="Helical" evidence="8">
    <location>
        <begin position="114"/>
        <end position="131"/>
    </location>
</feature>
<feature type="domain" description="Ferric oxidoreductase" evidence="9">
    <location>
        <begin position="48"/>
        <end position="160"/>
    </location>
</feature>
<keyword evidence="8" id="KW-0288">FMN</keyword>
<dbReference type="GO" id="GO:0030091">
    <property type="term" value="P:protein repair"/>
    <property type="evidence" value="ECO:0007669"/>
    <property type="project" value="UniProtKB-UniRule"/>
</dbReference>
<evidence type="ECO:0000313" key="11">
    <source>
        <dbReference type="Proteomes" id="UP001225378"/>
    </source>
</evidence>
<dbReference type="GO" id="GO:0010181">
    <property type="term" value="F:FMN binding"/>
    <property type="evidence" value="ECO:0007669"/>
    <property type="project" value="UniProtKB-UniRule"/>
</dbReference>
<evidence type="ECO:0000313" key="10">
    <source>
        <dbReference type="EMBL" id="XBS20905.1"/>
    </source>
</evidence>
<dbReference type="PANTHER" id="PTHR36964">
    <property type="entry name" value="PROTEIN-METHIONINE-SULFOXIDE REDUCTASE HEME-BINDING SUBUNIT MSRQ"/>
    <property type="match status" value="1"/>
</dbReference>
<keyword evidence="7 8" id="KW-0472">Membrane</keyword>
<dbReference type="GO" id="GO:0009055">
    <property type="term" value="F:electron transfer activity"/>
    <property type="evidence" value="ECO:0007669"/>
    <property type="project" value="UniProtKB-UniRule"/>
</dbReference>
<feature type="transmembrane region" description="Helical" evidence="8">
    <location>
        <begin position="7"/>
        <end position="31"/>
    </location>
</feature>
<keyword evidence="3 8" id="KW-0349">Heme</keyword>
<evidence type="ECO:0000256" key="3">
    <source>
        <dbReference type="ARBA" id="ARBA00022617"/>
    </source>
</evidence>
<feature type="transmembrane region" description="Helical" evidence="8">
    <location>
        <begin position="152"/>
        <end position="169"/>
    </location>
</feature>
<evidence type="ECO:0000256" key="4">
    <source>
        <dbReference type="ARBA" id="ARBA00022692"/>
    </source>
</evidence>
<evidence type="ECO:0000256" key="1">
    <source>
        <dbReference type="ARBA" id="ARBA00004141"/>
    </source>
</evidence>
<dbReference type="GO" id="GO:0020037">
    <property type="term" value="F:heme binding"/>
    <property type="evidence" value="ECO:0007669"/>
    <property type="project" value="UniProtKB-UniRule"/>
</dbReference>